<dbReference type="EMBL" id="UINC01058333">
    <property type="protein sequence ID" value="SVB80470.1"/>
    <property type="molecule type" value="Genomic_DNA"/>
</dbReference>
<evidence type="ECO:0000313" key="1">
    <source>
        <dbReference type="EMBL" id="SVB80470.1"/>
    </source>
</evidence>
<feature type="non-terminal residue" evidence="1">
    <location>
        <position position="38"/>
    </location>
</feature>
<name>A0A382GZM0_9ZZZZ</name>
<dbReference type="AlphaFoldDB" id="A0A382GZM0"/>
<sequence length="38" mass="4625">MMLEILQLRYLYNYIIVLQFMSMIYFERTSSSRSGSCH</sequence>
<gene>
    <name evidence="1" type="ORF">METZ01_LOCUS233324</name>
</gene>
<organism evidence="1">
    <name type="scientific">marine metagenome</name>
    <dbReference type="NCBI Taxonomy" id="408172"/>
    <lineage>
        <taxon>unclassified sequences</taxon>
        <taxon>metagenomes</taxon>
        <taxon>ecological metagenomes</taxon>
    </lineage>
</organism>
<reference evidence="1" key="1">
    <citation type="submission" date="2018-05" db="EMBL/GenBank/DDBJ databases">
        <authorList>
            <person name="Lanie J.A."/>
            <person name="Ng W.-L."/>
            <person name="Kazmierczak K.M."/>
            <person name="Andrzejewski T.M."/>
            <person name="Davidsen T.M."/>
            <person name="Wayne K.J."/>
            <person name="Tettelin H."/>
            <person name="Glass J.I."/>
            <person name="Rusch D."/>
            <person name="Podicherti R."/>
            <person name="Tsui H.-C.T."/>
            <person name="Winkler M.E."/>
        </authorList>
    </citation>
    <scope>NUCLEOTIDE SEQUENCE</scope>
</reference>
<accession>A0A382GZM0</accession>
<protein>
    <submittedName>
        <fullName evidence="1">Uncharacterized protein</fullName>
    </submittedName>
</protein>
<proteinExistence type="predicted"/>